<dbReference type="InterPro" id="IPR006158">
    <property type="entry name" value="Cobalamin-bd"/>
</dbReference>
<comment type="caution">
    <text evidence="8">The sequence shown here is derived from an EMBL/GenBank/DDBJ whole genome shotgun (WGS) entry which is preliminary data.</text>
</comment>
<dbReference type="InterPro" id="IPR034466">
    <property type="entry name" value="Methyltransferase_Class_B"/>
</dbReference>
<dbReference type="Proteomes" id="UP000220922">
    <property type="component" value="Unassembled WGS sequence"/>
</dbReference>
<keyword evidence="5" id="KW-0411">Iron-sulfur</keyword>
<feature type="domain" description="Radical SAM core" evidence="7">
    <location>
        <begin position="207"/>
        <end position="440"/>
    </location>
</feature>
<evidence type="ECO:0000259" key="7">
    <source>
        <dbReference type="PROSITE" id="PS51918"/>
    </source>
</evidence>
<dbReference type="SUPFAM" id="SSF102114">
    <property type="entry name" value="Radical SAM enzymes"/>
    <property type="match status" value="1"/>
</dbReference>
<sequence length="512" mass="58014">MHIVLISPYSGIEATGLRVLSSCLKAAGATTNMIFLPNLEEAMAGDHFHVRNVEPVLVHQMTTICASADLIAMSVMTPSFHIARGLTEAIKANLSIPVIWGGIHPTVRPDECLQYADLVCVGEGEQALVELMHALAAGGSYTSIHNLGYLDEDGQLVLNPLNPLLTDLDALPFPDYAFEDHYLLHEGRLTRATEQLMHYYLTDLGSWASGPVYGVLTMRGCPYHCTYCANNALMEIYDHWSHLRRRSPGSVIAEIQAVRERLPQIEAIILRDDTFLANTTDYIAEFSRLYREEVGLPFRAYTTAQTADPVKLQHLAEAGLRYVIMGIQSGSRRIQKLYERKATNERVLQAARVLHQFAAWAPRPTYDVITDNPYETLEDRWVTLQLIHQLPPPYRLSLYALTFYPGTDLYHRAIADGYITPDDQRSYAYNFQIIASTYYNFALFCHSLNLPRIFLDVLATYEVFRIMSLKPLDRLAGRLLDGLLALRLWRNTRLYARRHVAWLETEEVEAHG</sequence>
<protein>
    <submittedName>
        <fullName evidence="8">Uncharacterized protein</fullName>
    </submittedName>
</protein>
<dbReference type="InterPro" id="IPR058240">
    <property type="entry name" value="rSAM_sf"/>
</dbReference>
<dbReference type="InterPro" id="IPR006638">
    <property type="entry name" value="Elp3/MiaA/NifB-like_rSAM"/>
</dbReference>
<dbReference type="PROSITE" id="PS51918">
    <property type="entry name" value="RADICAL_SAM"/>
    <property type="match status" value="1"/>
</dbReference>
<comment type="cofactor">
    <cofactor evidence="1">
        <name>[4Fe-4S] cluster</name>
        <dbReference type="ChEBI" id="CHEBI:49883"/>
    </cofactor>
</comment>
<dbReference type="OrthoDB" id="9801424at2"/>
<dbReference type="CDD" id="cd02068">
    <property type="entry name" value="radical_SAM_B12_BD"/>
    <property type="match status" value="1"/>
</dbReference>
<dbReference type="RefSeq" id="WP_097650562.1">
    <property type="nucleotide sequence ID" value="NZ_LYXE01000015.1"/>
</dbReference>
<dbReference type="SUPFAM" id="SSF52242">
    <property type="entry name" value="Cobalamin (vitamin B12)-binding domain"/>
    <property type="match status" value="1"/>
</dbReference>
<dbReference type="InterPro" id="IPR007197">
    <property type="entry name" value="rSAM"/>
</dbReference>
<organism evidence="8 9">
    <name type="scientific">Candidatus Chloroploca asiatica</name>
    <dbReference type="NCBI Taxonomy" id="1506545"/>
    <lineage>
        <taxon>Bacteria</taxon>
        <taxon>Bacillati</taxon>
        <taxon>Chloroflexota</taxon>
        <taxon>Chloroflexia</taxon>
        <taxon>Chloroflexales</taxon>
        <taxon>Chloroflexineae</taxon>
        <taxon>Oscillochloridaceae</taxon>
        <taxon>Candidatus Chloroploca</taxon>
    </lineage>
</organism>
<reference evidence="8 9" key="1">
    <citation type="submission" date="2016-05" db="EMBL/GenBank/DDBJ databases">
        <authorList>
            <person name="Lavstsen T."/>
            <person name="Jespersen J.S."/>
        </authorList>
    </citation>
    <scope>NUCLEOTIDE SEQUENCE [LARGE SCALE GENOMIC DNA]</scope>
    <source>
        <strain evidence="8 9">B7-9</strain>
    </source>
</reference>
<evidence type="ECO:0000256" key="3">
    <source>
        <dbReference type="ARBA" id="ARBA00022723"/>
    </source>
</evidence>
<dbReference type="SFLD" id="SFLDG01123">
    <property type="entry name" value="methyltransferase_(Class_B)"/>
    <property type="match status" value="1"/>
</dbReference>
<dbReference type="Gene3D" id="3.40.50.280">
    <property type="entry name" value="Cobalamin-binding domain"/>
    <property type="match status" value="1"/>
</dbReference>
<dbReference type="GO" id="GO:0051539">
    <property type="term" value="F:4 iron, 4 sulfur cluster binding"/>
    <property type="evidence" value="ECO:0007669"/>
    <property type="project" value="UniProtKB-KW"/>
</dbReference>
<dbReference type="SFLD" id="SFLDS00029">
    <property type="entry name" value="Radical_SAM"/>
    <property type="match status" value="1"/>
</dbReference>
<gene>
    <name evidence="8" type="ORF">A9Q02_07940</name>
</gene>
<proteinExistence type="predicted"/>
<keyword evidence="3" id="KW-0479">Metal-binding</keyword>
<dbReference type="AlphaFoldDB" id="A0A2H3L369"/>
<dbReference type="InterPro" id="IPR036724">
    <property type="entry name" value="Cobalamin-bd_sf"/>
</dbReference>
<dbReference type="CDD" id="cd01335">
    <property type="entry name" value="Radical_SAM"/>
    <property type="match status" value="1"/>
</dbReference>
<dbReference type="InterPro" id="IPR051198">
    <property type="entry name" value="BchE-like"/>
</dbReference>
<evidence type="ECO:0000256" key="1">
    <source>
        <dbReference type="ARBA" id="ARBA00001966"/>
    </source>
</evidence>
<dbReference type="Pfam" id="PF02310">
    <property type="entry name" value="B12-binding"/>
    <property type="match status" value="1"/>
</dbReference>
<dbReference type="GO" id="GO:0046872">
    <property type="term" value="F:metal ion binding"/>
    <property type="evidence" value="ECO:0007669"/>
    <property type="project" value="UniProtKB-KW"/>
</dbReference>
<accession>A0A2H3L369</accession>
<dbReference type="GO" id="GO:0003824">
    <property type="term" value="F:catalytic activity"/>
    <property type="evidence" value="ECO:0007669"/>
    <property type="project" value="InterPro"/>
</dbReference>
<dbReference type="GO" id="GO:0031419">
    <property type="term" value="F:cobalamin binding"/>
    <property type="evidence" value="ECO:0007669"/>
    <property type="project" value="InterPro"/>
</dbReference>
<dbReference type="SFLD" id="SFLDG01082">
    <property type="entry name" value="B12-binding_domain_containing"/>
    <property type="match status" value="1"/>
</dbReference>
<keyword evidence="9" id="KW-1185">Reference proteome</keyword>
<name>A0A2H3L369_9CHLR</name>
<dbReference type="Pfam" id="PF04055">
    <property type="entry name" value="Radical_SAM"/>
    <property type="match status" value="1"/>
</dbReference>
<feature type="domain" description="B12-binding" evidence="6">
    <location>
        <begin position="1"/>
        <end position="142"/>
    </location>
</feature>
<dbReference type="EMBL" id="LYXE01000015">
    <property type="protein sequence ID" value="PDW01078.1"/>
    <property type="molecule type" value="Genomic_DNA"/>
</dbReference>
<evidence type="ECO:0000256" key="4">
    <source>
        <dbReference type="ARBA" id="ARBA00023004"/>
    </source>
</evidence>
<dbReference type="PROSITE" id="PS51332">
    <property type="entry name" value="B12_BINDING"/>
    <property type="match status" value="1"/>
</dbReference>
<evidence type="ECO:0000256" key="2">
    <source>
        <dbReference type="ARBA" id="ARBA00022691"/>
    </source>
</evidence>
<evidence type="ECO:0000256" key="5">
    <source>
        <dbReference type="ARBA" id="ARBA00023014"/>
    </source>
</evidence>
<evidence type="ECO:0000259" key="6">
    <source>
        <dbReference type="PROSITE" id="PS51332"/>
    </source>
</evidence>
<evidence type="ECO:0000313" key="8">
    <source>
        <dbReference type="EMBL" id="PDW01078.1"/>
    </source>
</evidence>
<keyword evidence="4" id="KW-0408">Iron</keyword>
<dbReference type="InterPro" id="IPR023404">
    <property type="entry name" value="rSAM_horseshoe"/>
</dbReference>
<dbReference type="SMART" id="SM00729">
    <property type="entry name" value="Elp3"/>
    <property type="match status" value="1"/>
</dbReference>
<keyword evidence="2" id="KW-0949">S-adenosyl-L-methionine</keyword>
<dbReference type="PANTHER" id="PTHR43409">
    <property type="entry name" value="ANAEROBIC MAGNESIUM-PROTOPORPHYRIN IX MONOMETHYL ESTER CYCLASE-RELATED"/>
    <property type="match status" value="1"/>
</dbReference>
<evidence type="ECO:0000313" key="9">
    <source>
        <dbReference type="Proteomes" id="UP000220922"/>
    </source>
</evidence>
<dbReference type="Gene3D" id="3.80.30.20">
    <property type="entry name" value="tm_1862 like domain"/>
    <property type="match status" value="1"/>
</dbReference>